<dbReference type="Pfam" id="PF00754">
    <property type="entry name" value="F5_F8_type_C"/>
    <property type="match status" value="1"/>
</dbReference>
<gene>
    <name evidence="3" type="ORF">EWV85_19185</name>
</gene>
<evidence type="ECO:0000313" key="4">
    <source>
        <dbReference type="Proteomes" id="UP000316443"/>
    </source>
</evidence>
<evidence type="ECO:0000313" key="3">
    <source>
        <dbReference type="EMBL" id="TRT45633.1"/>
    </source>
</evidence>
<dbReference type="InterPro" id="IPR008979">
    <property type="entry name" value="Galactose-bd-like_sf"/>
</dbReference>
<keyword evidence="1" id="KW-0732">Signal</keyword>
<sequence length="220" mass="22567">MKLAITPLVLSTATFGLMLGVAQNAQAIGLIPNVTATVTGVTSDTGWGIANTVNGAGLQGPPANVPSLTGNHSSSTVQNAWRSVANATSGTITFDLKRVYNLAGFTFWNMGGSSVISAQGIRNLTIQSSTNGTTWTSIVGAPTSLARGATNTSPFAPSNVVSFAPVYASFVRFNVTSSYGTGANARIGFSEIQFRAIPEPSSTLALLALGLAGIGLRKRI</sequence>
<evidence type="ECO:0000259" key="2">
    <source>
        <dbReference type="PROSITE" id="PS50022"/>
    </source>
</evidence>
<dbReference type="NCBIfam" id="TIGR02595">
    <property type="entry name" value="PEP_CTERM"/>
    <property type="match status" value="1"/>
</dbReference>
<reference evidence="3 4" key="1">
    <citation type="submission" date="2019-01" db="EMBL/GenBank/DDBJ databases">
        <title>Coherence of Microcystis species and biogeography revealed through population genomics.</title>
        <authorList>
            <person name="Perez-Carrascal O.M."/>
            <person name="Terrat Y."/>
            <person name="Giani A."/>
            <person name="Fortin N."/>
            <person name="Tromas N."/>
            <person name="Shapiro B.J."/>
        </authorList>
    </citation>
    <scope>NUCLEOTIDE SEQUENCE [LARGE SCALE GENOMIC DNA]</scope>
    <source>
        <strain evidence="3">Ma_QC_C_20070703_M131</strain>
    </source>
</reference>
<dbReference type="InterPro" id="IPR000421">
    <property type="entry name" value="FA58C"/>
</dbReference>
<feature type="domain" description="F5/8 type C" evidence="2">
    <location>
        <begin position="34"/>
        <end position="192"/>
    </location>
</feature>
<name>A0A551XA82_MICAE</name>
<dbReference type="SUPFAM" id="SSF49785">
    <property type="entry name" value="Galactose-binding domain-like"/>
    <property type="match status" value="1"/>
</dbReference>
<protein>
    <submittedName>
        <fullName evidence="3">PEP-CTERM sorting domain-containing protein</fullName>
    </submittedName>
</protein>
<dbReference type="Proteomes" id="UP000316443">
    <property type="component" value="Unassembled WGS sequence"/>
</dbReference>
<dbReference type="Pfam" id="PF07589">
    <property type="entry name" value="PEP-CTERM"/>
    <property type="match status" value="1"/>
</dbReference>
<organism evidence="3 4">
    <name type="scientific">Microcystis aeruginosa Ma_QC_C_20070703_M131</name>
    <dbReference type="NCBI Taxonomy" id="2486263"/>
    <lineage>
        <taxon>Bacteria</taxon>
        <taxon>Bacillati</taxon>
        <taxon>Cyanobacteriota</taxon>
        <taxon>Cyanophyceae</taxon>
        <taxon>Oscillatoriophycideae</taxon>
        <taxon>Chroococcales</taxon>
        <taxon>Microcystaceae</taxon>
        <taxon>Microcystis</taxon>
    </lineage>
</organism>
<feature type="signal peptide" evidence="1">
    <location>
        <begin position="1"/>
        <end position="27"/>
    </location>
</feature>
<dbReference type="PROSITE" id="PS50022">
    <property type="entry name" value="FA58C_3"/>
    <property type="match status" value="1"/>
</dbReference>
<accession>A0A551XA82</accession>
<dbReference type="Gene3D" id="2.60.120.260">
    <property type="entry name" value="Galactose-binding domain-like"/>
    <property type="match status" value="1"/>
</dbReference>
<comment type="caution">
    <text evidence="3">The sequence shown here is derived from an EMBL/GenBank/DDBJ whole genome shotgun (WGS) entry which is preliminary data.</text>
</comment>
<dbReference type="AlphaFoldDB" id="A0A551XA82"/>
<proteinExistence type="predicted"/>
<evidence type="ECO:0000256" key="1">
    <source>
        <dbReference type="SAM" id="SignalP"/>
    </source>
</evidence>
<dbReference type="EMBL" id="SFCA01000206">
    <property type="protein sequence ID" value="TRT45633.1"/>
    <property type="molecule type" value="Genomic_DNA"/>
</dbReference>
<feature type="chain" id="PRO_5021968458" evidence="1">
    <location>
        <begin position="28"/>
        <end position="220"/>
    </location>
</feature>
<dbReference type="InterPro" id="IPR013424">
    <property type="entry name" value="Ice-binding_C"/>
</dbReference>